<accession>A0A9P8YFW3</accession>
<feature type="region of interest" description="Disordered" evidence="1">
    <location>
        <begin position="209"/>
        <end position="240"/>
    </location>
</feature>
<evidence type="ECO:0000313" key="2">
    <source>
        <dbReference type="EMBL" id="KAH7037239.1"/>
    </source>
</evidence>
<dbReference type="GeneID" id="70185899"/>
<feature type="region of interest" description="Disordered" evidence="1">
    <location>
        <begin position="29"/>
        <end position="80"/>
    </location>
</feature>
<reference evidence="2" key="1">
    <citation type="journal article" date="2021" name="Nat. Commun.">
        <title>Genetic determinants of endophytism in the Arabidopsis root mycobiome.</title>
        <authorList>
            <person name="Mesny F."/>
            <person name="Miyauchi S."/>
            <person name="Thiergart T."/>
            <person name="Pickel B."/>
            <person name="Atanasova L."/>
            <person name="Karlsson M."/>
            <person name="Huettel B."/>
            <person name="Barry K.W."/>
            <person name="Haridas S."/>
            <person name="Chen C."/>
            <person name="Bauer D."/>
            <person name="Andreopoulos W."/>
            <person name="Pangilinan J."/>
            <person name="LaButti K."/>
            <person name="Riley R."/>
            <person name="Lipzen A."/>
            <person name="Clum A."/>
            <person name="Drula E."/>
            <person name="Henrissat B."/>
            <person name="Kohler A."/>
            <person name="Grigoriev I.V."/>
            <person name="Martin F.M."/>
            <person name="Hacquard S."/>
        </authorList>
    </citation>
    <scope>NUCLEOTIDE SEQUENCE</scope>
    <source>
        <strain evidence="2">MPI-CAGE-CH-0230</strain>
    </source>
</reference>
<dbReference type="AlphaFoldDB" id="A0A9P8YFW3"/>
<gene>
    <name evidence="2" type="ORF">B0I36DRAFT_345387</name>
</gene>
<name>A0A9P8YFW3_9PEZI</name>
<organism evidence="2 3">
    <name type="scientific">Microdochium trichocladiopsis</name>
    <dbReference type="NCBI Taxonomy" id="1682393"/>
    <lineage>
        <taxon>Eukaryota</taxon>
        <taxon>Fungi</taxon>
        <taxon>Dikarya</taxon>
        <taxon>Ascomycota</taxon>
        <taxon>Pezizomycotina</taxon>
        <taxon>Sordariomycetes</taxon>
        <taxon>Xylariomycetidae</taxon>
        <taxon>Xylariales</taxon>
        <taxon>Microdochiaceae</taxon>
        <taxon>Microdochium</taxon>
    </lineage>
</organism>
<evidence type="ECO:0000256" key="1">
    <source>
        <dbReference type="SAM" id="MobiDB-lite"/>
    </source>
</evidence>
<evidence type="ECO:0000313" key="3">
    <source>
        <dbReference type="Proteomes" id="UP000756346"/>
    </source>
</evidence>
<protein>
    <submittedName>
        <fullName evidence="2">Uncharacterized protein</fullName>
    </submittedName>
</protein>
<dbReference type="RefSeq" id="XP_046016360.1">
    <property type="nucleotide sequence ID" value="XM_046156353.1"/>
</dbReference>
<proteinExistence type="predicted"/>
<keyword evidence="3" id="KW-1185">Reference proteome</keyword>
<dbReference type="EMBL" id="JAGTJQ010000002">
    <property type="protein sequence ID" value="KAH7037239.1"/>
    <property type="molecule type" value="Genomic_DNA"/>
</dbReference>
<dbReference type="Proteomes" id="UP000756346">
    <property type="component" value="Unassembled WGS sequence"/>
</dbReference>
<comment type="caution">
    <text evidence="2">The sequence shown here is derived from an EMBL/GenBank/DDBJ whole genome shotgun (WGS) entry which is preliminary data.</text>
</comment>
<sequence>MILSEARELDVTFSDRDRGLQVHDFRDGQDVALPGANGKARQPAGDIWADGAGDPGEKESAGAHHRAGTTPTWPRRPASVDIHPTTIGPSRPRCCPCSPVPVCLALYPPFPPRASLRCGLMGLSQSARGLLAAGTRASRPSALLPSRAFQPCTRVNGSRGSLIAIPGALVSCMHAAVMALDVPAQPTSQIQGRGSTAGAQLWEQTGQFLSRREQQHHHHGHSPLPPLVGSELHMARPSRV</sequence>